<dbReference type="EMBL" id="JAAGWK010000010">
    <property type="protein sequence ID" value="NEL53952.1"/>
    <property type="molecule type" value="Genomic_DNA"/>
</dbReference>
<evidence type="ECO:0000256" key="6">
    <source>
        <dbReference type="SAM" id="MobiDB-lite"/>
    </source>
</evidence>
<sequence length="530" mass="54698">MSVDDLTTRAPAPTVPDDPSVPAAGGRLRGGALGLVGVLFMAVANAAPITAMTGNLPIAVAYGNGLYAPAGFLLATIVLTLFTVGFVAMARHITTAGAFYGFISHGLGQVWGMAAGVLATMAYVVFEGSIVGIFSYFAHDALGQWFGWDVDWLLLAGVCIAVIGVLGYFDISVAAVVLGVFLVAEVLLLGALAVSVLVRGSADGFDLGWVDPVNAFTSAPEGGGFDVQAAGSTIAAGSAAIGLFFAFWSWVGFETTAVYGEESRNPKKIVPRATLIAVVGLGLFYTFVSWMVIAGTGGAAAVDKSANNAIGLFTDLASANLGGRWVVDVYLVLIVSGSFACALAFHNAAARYMYAIGREIPGLQRSLGATHAAHGSPHIASLVQTVVTVLLTVGFYVLTVGGDDALQGAYVYEYGLLALMGTMAILIVQSICSVAVISYFHVKKVHPGNVLTTGVIPALGGLGMLYVVYLLFSNLDFAGGGAAGSPFFAAMPWIVLGVFLAAGAGALWLKRARPRTFEAIGRTVLVETLD</sequence>
<keyword evidence="4 7" id="KW-1133">Transmembrane helix</keyword>
<feature type="transmembrane region" description="Helical" evidence="7">
    <location>
        <begin position="234"/>
        <end position="253"/>
    </location>
</feature>
<evidence type="ECO:0000256" key="4">
    <source>
        <dbReference type="ARBA" id="ARBA00022989"/>
    </source>
</evidence>
<feature type="transmembrane region" description="Helical" evidence="7">
    <location>
        <begin position="329"/>
        <end position="349"/>
    </location>
</feature>
<comment type="subcellular location">
    <subcellularLocation>
        <location evidence="1">Cell membrane</location>
        <topology evidence="1">Multi-pass membrane protein</topology>
    </subcellularLocation>
</comment>
<keyword evidence="9" id="KW-1185">Reference proteome</keyword>
<evidence type="ECO:0000313" key="8">
    <source>
        <dbReference type="EMBL" id="NEL53952.1"/>
    </source>
</evidence>
<dbReference type="Pfam" id="PF13520">
    <property type="entry name" value="AA_permease_2"/>
    <property type="match status" value="1"/>
</dbReference>
<dbReference type="GO" id="GO:0005886">
    <property type="term" value="C:plasma membrane"/>
    <property type="evidence" value="ECO:0007669"/>
    <property type="project" value="UniProtKB-SubCell"/>
</dbReference>
<evidence type="ECO:0000256" key="1">
    <source>
        <dbReference type="ARBA" id="ARBA00004651"/>
    </source>
</evidence>
<feature type="transmembrane region" description="Helical" evidence="7">
    <location>
        <begin position="176"/>
        <end position="198"/>
    </location>
</feature>
<accession>A0A7K3WBW9</accession>
<feature type="transmembrane region" description="Helical" evidence="7">
    <location>
        <begin position="379"/>
        <end position="398"/>
    </location>
</feature>
<protein>
    <submittedName>
        <fullName evidence="8">APC family permease</fullName>
    </submittedName>
</protein>
<evidence type="ECO:0000256" key="2">
    <source>
        <dbReference type="ARBA" id="ARBA00022475"/>
    </source>
</evidence>
<name>A0A7K3WBW9_9ACTN</name>
<dbReference type="InterPro" id="IPR002293">
    <property type="entry name" value="AA/rel_permease1"/>
</dbReference>
<organism evidence="8 9">
    <name type="scientific">Goekera deserti</name>
    <dbReference type="NCBI Taxonomy" id="2497753"/>
    <lineage>
        <taxon>Bacteria</taxon>
        <taxon>Bacillati</taxon>
        <taxon>Actinomycetota</taxon>
        <taxon>Actinomycetes</taxon>
        <taxon>Geodermatophilales</taxon>
        <taxon>Geodermatophilaceae</taxon>
        <taxon>Goekera</taxon>
    </lineage>
</organism>
<keyword evidence="5 7" id="KW-0472">Membrane</keyword>
<evidence type="ECO:0000313" key="9">
    <source>
        <dbReference type="Proteomes" id="UP000470470"/>
    </source>
</evidence>
<evidence type="ECO:0000256" key="5">
    <source>
        <dbReference type="ARBA" id="ARBA00023136"/>
    </source>
</evidence>
<feature type="transmembrane region" description="Helical" evidence="7">
    <location>
        <begin position="454"/>
        <end position="472"/>
    </location>
</feature>
<dbReference type="Proteomes" id="UP000470470">
    <property type="component" value="Unassembled WGS sequence"/>
</dbReference>
<evidence type="ECO:0000256" key="3">
    <source>
        <dbReference type="ARBA" id="ARBA00022692"/>
    </source>
</evidence>
<dbReference type="GO" id="GO:0022857">
    <property type="term" value="F:transmembrane transporter activity"/>
    <property type="evidence" value="ECO:0007669"/>
    <property type="project" value="InterPro"/>
</dbReference>
<proteinExistence type="predicted"/>
<feature type="transmembrane region" description="Helical" evidence="7">
    <location>
        <begin position="150"/>
        <end position="169"/>
    </location>
</feature>
<reference evidence="8 9" key="1">
    <citation type="submission" date="2020-02" db="EMBL/GenBank/DDBJ databases">
        <title>The whole genome sequence of CPCC 205119.</title>
        <authorList>
            <person name="Jiang Z."/>
        </authorList>
    </citation>
    <scope>NUCLEOTIDE SEQUENCE [LARGE SCALE GENOMIC DNA]</scope>
    <source>
        <strain evidence="8 9">CPCC 205119</strain>
    </source>
</reference>
<feature type="transmembrane region" description="Helical" evidence="7">
    <location>
        <begin position="32"/>
        <end position="54"/>
    </location>
</feature>
<feature type="transmembrane region" description="Helical" evidence="7">
    <location>
        <begin position="487"/>
        <end position="509"/>
    </location>
</feature>
<gene>
    <name evidence="8" type="ORF">G1H19_08060</name>
</gene>
<dbReference type="PANTHER" id="PTHR42770:SF16">
    <property type="entry name" value="AMINO ACID PERMEASE"/>
    <property type="match status" value="1"/>
</dbReference>
<dbReference type="Gene3D" id="1.20.1740.10">
    <property type="entry name" value="Amino acid/polyamine transporter I"/>
    <property type="match status" value="1"/>
</dbReference>
<feature type="transmembrane region" description="Helical" evidence="7">
    <location>
        <begin position="66"/>
        <end position="89"/>
    </location>
</feature>
<feature type="region of interest" description="Disordered" evidence="6">
    <location>
        <begin position="1"/>
        <end position="23"/>
    </location>
</feature>
<feature type="transmembrane region" description="Helical" evidence="7">
    <location>
        <begin position="110"/>
        <end position="138"/>
    </location>
</feature>
<dbReference type="RefSeq" id="WP_162392726.1">
    <property type="nucleotide sequence ID" value="NZ_JAABOZ010000002.1"/>
</dbReference>
<feature type="transmembrane region" description="Helical" evidence="7">
    <location>
        <begin position="418"/>
        <end position="442"/>
    </location>
</feature>
<keyword evidence="2" id="KW-1003">Cell membrane</keyword>
<dbReference type="PIRSF" id="PIRSF006060">
    <property type="entry name" value="AA_transporter"/>
    <property type="match status" value="1"/>
</dbReference>
<feature type="transmembrane region" description="Helical" evidence="7">
    <location>
        <begin position="273"/>
        <end position="293"/>
    </location>
</feature>
<comment type="caution">
    <text evidence="8">The sequence shown here is derived from an EMBL/GenBank/DDBJ whole genome shotgun (WGS) entry which is preliminary data.</text>
</comment>
<dbReference type="PANTHER" id="PTHR42770">
    <property type="entry name" value="AMINO ACID TRANSPORTER-RELATED"/>
    <property type="match status" value="1"/>
</dbReference>
<evidence type="ECO:0000256" key="7">
    <source>
        <dbReference type="SAM" id="Phobius"/>
    </source>
</evidence>
<dbReference type="AlphaFoldDB" id="A0A7K3WBW9"/>
<dbReference type="InterPro" id="IPR050367">
    <property type="entry name" value="APC_superfamily"/>
</dbReference>
<keyword evidence="3 7" id="KW-0812">Transmembrane</keyword>